<dbReference type="EMBL" id="JBEFKJ010000030">
    <property type="protein sequence ID" value="KAL2038671.1"/>
    <property type="molecule type" value="Genomic_DNA"/>
</dbReference>
<gene>
    <name evidence="2" type="ORF">N7G274_008429</name>
</gene>
<evidence type="ECO:0000313" key="2">
    <source>
        <dbReference type="EMBL" id="KAL2038671.1"/>
    </source>
</evidence>
<dbReference type="Proteomes" id="UP001590950">
    <property type="component" value="Unassembled WGS sequence"/>
</dbReference>
<keyword evidence="3" id="KW-1185">Reference proteome</keyword>
<evidence type="ECO:0000256" key="1">
    <source>
        <dbReference type="SAM" id="MobiDB-lite"/>
    </source>
</evidence>
<protein>
    <submittedName>
        <fullName evidence="2">Uncharacterized protein</fullName>
    </submittedName>
</protein>
<sequence>MLTPLKPGHMLTKDDSQQIVALTPDSKRKRKHEPTPPPGSRSPTPAPSPKRPAPGPRDQSPPLSQRS</sequence>
<accession>A0ABR4A110</accession>
<reference evidence="2 3" key="1">
    <citation type="submission" date="2024-09" db="EMBL/GenBank/DDBJ databases">
        <title>Rethinking Asexuality: The Enigmatic Case of Functional Sexual Genes in Lepraria (Stereocaulaceae).</title>
        <authorList>
            <person name="Doellman M."/>
            <person name="Sun Y."/>
            <person name="Barcenas-Pena A."/>
            <person name="Lumbsch H.T."/>
            <person name="Grewe F."/>
        </authorList>
    </citation>
    <scope>NUCLEOTIDE SEQUENCE [LARGE SCALE GENOMIC DNA]</scope>
    <source>
        <strain evidence="2 3">Mercado 3170</strain>
    </source>
</reference>
<feature type="compositionally biased region" description="Pro residues" evidence="1">
    <location>
        <begin position="35"/>
        <end position="55"/>
    </location>
</feature>
<organism evidence="2 3">
    <name type="scientific">Stereocaulon virgatum</name>
    <dbReference type="NCBI Taxonomy" id="373712"/>
    <lineage>
        <taxon>Eukaryota</taxon>
        <taxon>Fungi</taxon>
        <taxon>Dikarya</taxon>
        <taxon>Ascomycota</taxon>
        <taxon>Pezizomycotina</taxon>
        <taxon>Lecanoromycetes</taxon>
        <taxon>OSLEUM clade</taxon>
        <taxon>Lecanoromycetidae</taxon>
        <taxon>Lecanorales</taxon>
        <taxon>Lecanorineae</taxon>
        <taxon>Stereocaulaceae</taxon>
        <taxon>Stereocaulon</taxon>
    </lineage>
</organism>
<comment type="caution">
    <text evidence="2">The sequence shown here is derived from an EMBL/GenBank/DDBJ whole genome shotgun (WGS) entry which is preliminary data.</text>
</comment>
<proteinExistence type="predicted"/>
<feature type="region of interest" description="Disordered" evidence="1">
    <location>
        <begin position="1"/>
        <end position="67"/>
    </location>
</feature>
<evidence type="ECO:0000313" key="3">
    <source>
        <dbReference type="Proteomes" id="UP001590950"/>
    </source>
</evidence>
<name>A0ABR4A110_9LECA</name>